<evidence type="ECO:0000313" key="2">
    <source>
        <dbReference type="EMBL" id="WOP56634.1"/>
    </source>
</evidence>
<keyword evidence="1" id="KW-0812">Transmembrane</keyword>
<evidence type="ECO:0000313" key="3">
    <source>
        <dbReference type="Proteomes" id="UP001304429"/>
    </source>
</evidence>
<evidence type="ECO:0000256" key="1">
    <source>
        <dbReference type="SAM" id="Phobius"/>
    </source>
</evidence>
<proteinExistence type="predicted"/>
<evidence type="ECO:0008006" key="4">
    <source>
        <dbReference type="Google" id="ProtNLM"/>
    </source>
</evidence>
<dbReference type="GeneID" id="97508430"/>
<keyword evidence="1" id="KW-0472">Membrane</keyword>
<organism evidence="2 3">
    <name type="scientific">Xanthomonas euvesicatoria</name>
    <dbReference type="NCBI Taxonomy" id="456327"/>
    <lineage>
        <taxon>Bacteria</taxon>
        <taxon>Pseudomonadati</taxon>
        <taxon>Pseudomonadota</taxon>
        <taxon>Gammaproteobacteria</taxon>
        <taxon>Lysobacterales</taxon>
        <taxon>Lysobacteraceae</taxon>
        <taxon>Xanthomonas</taxon>
    </lineage>
</organism>
<keyword evidence="1" id="KW-1133">Transmembrane helix</keyword>
<dbReference type="RefSeq" id="WP_146200096.1">
    <property type="nucleotide sequence ID" value="NZ_CAVLHW010000015.1"/>
</dbReference>
<feature type="transmembrane region" description="Helical" evidence="1">
    <location>
        <begin position="46"/>
        <end position="65"/>
    </location>
</feature>
<dbReference type="AlphaFoldDB" id="A0AAX4FKX6"/>
<reference evidence="2" key="1">
    <citation type="submission" date="2023-10" db="EMBL/GenBank/DDBJ databases">
        <title>Comparative Genomic Analysis of Tomato Bacterial Spot Xanthomonads Reveals A New Lineage of Xanthomonas euvesicatoria.</title>
        <authorList>
            <person name="Huang C.-J."/>
            <person name="Wu T.-L."/>
            <person name="Wu Y.-L."/>
            <person name="Wang R.-S."/>
            <person name="Lin Y.-C."/>
        </authorList>
    </citation>
    <scope>NUCLEOTIDE SEQUENCE</scope>
    <source>
        <strain evidence="2">T0319-01</strain>
    </source>
</reference>
<accession>A0AAX4FKX6</accession>
<dbReference type="EMBL" id="CP137539">
    <property type="protein sequence ID" value="WOP56634.1"/>
    <property type="molecule type" value="Genomic_DNA"/>
</dbReference>
<name>A0AAX4FKX6_XANEU</name>
<gene>
    <name evidence="2" type="ORF">R5577_21305</name>
</gene>
<sequence>MIHAKRLPRPPDACTRVLSLLLATIAPVQARAGAAGNRHHTSLFHPVASALSTGLSIIAIGHFSWSFRGKIEAAYACNLGCTSMRHGVMDMTSCH</sequence>
<dbReference type="Proteomes" id="UP001304429">
    <property type="component" value="Chromosome"/>
</dbReference>
<protein>
    <recommendedName>
        <fullName evidence="4">Secreted protein</fullName>
    </recommendedName>
</protein>